<evidence type="ECO:0008006" key="3">
    <source>
        <dbReference type="Google" id="ProtNLM"/>
    </source>
</evidence>
<accession>A0A1A9I1X5</accession>
<dbReference type="AlphaFoldDB" id="A0A1A9I1X5"/>
<dbReference type="KEGG" id="nia:A8C56_12300"/>
<name>A0A1A9I1X5_9BACT</name>
<reference evidence="1 2" key="1">
    <citation type="submission" date="2016-05" db="EMBL/GenBank/DDBJ databases">
        <title>Niabella ginsenosidivorans BS26 whole genome sequencing.</title>
        <authorList>
            <person name="Im W.T."/>
            <person name="Siddiqi M.Z."/>
        </authorList>
    </citation>
    <scope>NUCLEOTIDE SEQUENCE [LARGE SCALE GENOMIC DNA]</scope>
    <source>
        <strain evidence="1 2">BS26</strain>
    </source>
</reference>
<protein>
    <recommendedName>
        <fullName evidence="3">Mobilization protein</fullName>
    </recommendedName>
</protein>
<sequence>MNEEKITPKAWISIRVKPDEYTTIYKLYKQTTCTKLSQYVRKVLLQKPVVILYKDEASREILSALNQLSRELSAIGNNFNQTVHKLHTLDHIPEIKIWAELTESTRQNLVKKIEEIRVSMNQIRLQCALK</sequence>
<dbReference type="OrthoDB" id="950459at2"/>
<dbReference type="RefSeq" id="WP_067756385.1">
    <property type="nucleotide sequence ID" value="NZ_CP015772.1"/>
</dbReference>
<proteinExistence type="predicted"/>
<dbReference type="Proteomes" id="UP000077667">
    <property type="component" value="Chromosome"/>
</dbReference>
<dbReference type="InterPro" id="IPR045788">
    <property type="entry name" value="MobC_2"/>
</dbReference>
<organism evidence="1 2">
    <name type="scientific">Niabella ginsenosidivorans</name>
    <dbReference type="NCBI Taxonomy" id="1176587"/>
    <lineage>
        <taxon>Bacteria</taxon>
        <taxon>Pseudomonadati</taxon>
        <taxon>Bacteroidota</taxon>
        <taxon>Chitinophagia</taxon>
        <taxon>Chitinophagales</taxon>
        <taxon>Chitinophagaceae</taxon>
        <taxon>Niabella</taxon>
    </lineage>
</organism>
<dbReference type="STRING" id="1176587.A8C56_12300"/>
<evidence type="ECO:0000313" key="2">
    <source>
        <dbReference type="Proteomes" id="UP000077667"/>
    </source>
</evidence>
<keyword evidence="2" id="KW-1185">Reference proteome</keyword>
<gene>
    <name evidence="1" type="ORF">A8C56_12300</name>
</gene>
<evidence type="ECO:0000313" key="1">
    <source>
        <dbReference type="EMBL" id="ANH81657.1"/>
    </source>
</evidence>
<dbReference type="EMBL" id="CP015772">
    <property type="protein sequence ID" value="ANH81657.1"/>
    <property type="molecule type" value="Genomic_DNA"/>
</dbReference>
<dbReference type="Pfam" id="PF19514">
    <property type="entry name" value="MobC_2"/>
    <property type="match status" value="1"/>
</dbReference>